<dbReference type="AlphaFoldDB" id="A0A376VFW5"/>
<dbReference type="GO" id="GO:0008775">
    <property type="term" value="F:acetate CoA-transferase activity"/>
    <property type="evidence" value="ECO:0007669"/>
    <property type="project" value="UniProtKB-EC"/>
</dbReference>
<dbReference type="InterPro" id="IPR037171">
    <property type="entry name" value="NagB/RpiA_transferase-like"/>
</dbReference>
<dbReference type="InterPro" id="IPR004165">
    <property type="entry name" value="CoA_trans_fam_I"/>
</dbReference>
<reference evidence="1 2" key="1">
    <citation type="submission" date="2018-06" db="EMBL/GenBank/DDBJ databases">
        <authorList>
            <consortium name="Pathogen Informatics"/>
            <person name="Doyle S."/>
        </authorList>
    </citation>
    <scope>NUCLEOTIDE SEQUENCE [LARGE SCALE GENOMIC DNA]</scope>
    <source>
        <strain evidence="1 2">NCTC9077</strain>
    </source>
</reference>
<dbReference type="SUPFAM" id="SSF100950">
    <property type="entry name" value="NagB/RpiA/CoA transferase-like"/>
    <property type="match status" value="1"/>
</dbReference>
<organism evidence="1 2">
    <name type="scientific">Escherichia coli</name>
    <dbReference type="NCBI Taxonomy" id="562"/>
    <lineage>
        <taxon>Bacteria</taxon>
        <taxon>Pseudomonadati</taxon>
        <taxon>Pseudomonadota</taxon>
        <taxon>Gammaproteobacteria</taxon>
        <taxon>Enterobacterales</taxon>
        <taxon>Enterobacteriaceae</taxon>
        <taxon>Escherichia</taxon>
    </lineage>
</organism>
<evidence type="ECO:0000313" key="1">
    <source>
        <dbReference type="EMBL" id="STJ10443.1"/>
    </source>
</evidence>
<dbReference type="EC" id="2.8.3.8" evidence="1"/>
<dbReference type="EMBL" id="UGCU01000001">
    <property type="protein sequence ID" value="STJ10443.1"/>
    <property type="molecule type" value="Genomic_DNA"/>
</dbReference>
<dbReference type="Proteomes" id="UP000254495">
    <property type="component" value="Unassembled WGS sequence"/>
</dbReference>
<evidence type="ECO:0000313" key="2">
    <source>
        <dbReference type="Proteomes" id="UP000254495"/>
    </source>
</evidence>
<dbReference type="Pfam" id="PF01144">
    <property type="entry name" value="CoA_trans"/>
    <property type="match status" value="1"/>
</dbReference>
<keyword evidence="1" id="KW-0808">Transferase</keyword>
<proteinExistence type="predicted"/>
<gene>
    <name evidence="1" type="primary">atoA_2</name>
    <name evidence="1" type="ORF">NCTC9077_02113</name>
</gene>
<protein>
    <submittedName>
        <fullName evidence="1">Acetate CoA-transferase subunit beta</fullName>
        <ecNumber evidence="1">2.8.3.8</ecNumber>
    </submittedName>
</protein>
<dbReference type="Gene3D" id="3.40.1080.10">
    <property type="entry name" value="Glutaconate Coenzyme A-transferase"/>
    <property type="match status" value="1"/>
</dbReference>
<name>A0A376VFW5_ECOLX</name>
<sequence length="51" mass="5632">MDAKQRIARRVAQELRDGDIVNLGIGLPTMVANYLPEVFISLCNRKTASSV</sequence>
<accession>A0A376VFW5</accession>